<feature type="compositionally biased region" description="Low complexity" evidence="1">
    <location>
        <begin position="175"/>
        <end position="208"/>
    </location>
</feature>
<dbReference type="EMBL" id="WBMS02000022">
    <property type="protein sequence ID" value="MWA03812.1"/>
    <property type="molecule type" value="Genomic_DNA"/>
</dbReference>
<feature type="compositionally biased region" description="Low complexity" evidence="1">
    <location>
        <begin position="216"/>
        <end position="232"/>
    </location>
</feature>
<organism evidence="3 4">
    <name type="scientific">Actinomadura physcomitrii</name>
    <dbReference type="NCBI Taxonomy" id="2650748"/>
    <lineage>
        <taxon>Bacteria</taxon>
        <taxon>Bacillati</taxon>
        <taxon>Actinomycetota</taxon>
        <taxon>Actinomycetes</taxon>
        <taxon>Streptosporangiales</taxon>
        <taxon>Thermomonosporaceae</taxon>
        <taxon>Actinomadura</taxon>
    </lineage>
</organism>
<keyword evidence="4" id="KW-1185">Reference proteome</keyword>
<feature type="compositionally biased region" description="Pro residues" evidence="1">
    <location>
        <begin position="233"/>
        <end position="244"/>
    </location>
</feature>
<comment type="caution">
    <text evidence="3">The sequence shown here is derived from an EMBL/GenBank/DDBJ whole genome shotgun (WGS) entry which is preliminary data.</text>
</comment>
<feature type="compositionally biased region" description="Pro residues" evidence="1">
    <location>
        <begin position="251"/>
        <end position="267"/>
    </location>
</feature>
<evidence type="ECO:0000256" key="1">
    <source>
        <dbReference type="SAM" id="MobiDB-lite"/>
    </source>
</evidence>
<keyword evidence="2" id="KW-0812">Transmembrane</keyword>
<name>A0A6I4MDN3_9ACTN</name>
<dbReference type="RefSeq" id="WP_151596342.1">
    <property type="nucleotide sequence ID" value="NZ_WBMS02000022.1"/>
</dbReference>
<feature type="compositionally biased region" description="Basic and acidic residues" evidence="1">
    <location>
        <begin position="361"/>
        <end position="377"/>
    </location>
</feature>
<feature type="transmembrane region" description="Helical" evidence="2">
    <location>
        <begin position="149"/>
        <end position="169"/>
    </location>
</feature>
<feature type="transmembrane region" description="Helical" evidence="2">
    <location>
        <begin position="103"/>
        <end position="129"/>
    </location>
</feature>
<feature type="compositionally biased region" description="Low complexity" evidence="1">
    <location>
        <begin position="301"/>
        <end position="319"/>
    </location>
</feature>
<keyword evidence="2" id="KW-0472">Membrane</keyword>
<feature type="transmembrane region" description="Helical" evidence="2">
    <location>
        <begin position="74"/>
        <end position="91"/>
    </location>
</feature>
<evidence type="ECO:0000256" key="2">
    <source>
        <dbReference type="SAM" id="Phobius"/>
    </source>
</evidence>
<reference evidence="3" key="1">
    <citation type="submission" date="2019-12" db="EMBL/GenBank/DDBJ databases">
        <title>Actinomadura physcomitrii sp. nov., a novel actinomycete isolated from moss [Physcomitrium sphaericum (Ludw) Fuernr].</title>
        <authorList>
            <person name="Zhuang X."/>
        </authorList>
    </citation>
    <scope>NUCLEOTIDE SEQUENCE [LARGE SCALE GENOMIC DNA]</scope>
    <source>
        <strain evidence="3">LD22</strain>
    </source>
</reference>
<proteinExistence type="predicted"/>
<dbReference type="AlphaFoldDB" id="A0A6I4MDN3"/>
<sequence>MTTRRMFMMSGGSLVPLLVLALLVGNQWVVDAIDKSGFKLDEGLGPLVRHLFFVAWRFTPPRGLDWRFVVSDDLTTLVLFAVVALLVLAAARTVDPQRGPLSALITGWWAAVVAGGVAGGLSGLLLKWAVRYPGGSVSRNFFESLEAGAASGLLYGWLAGLGALAGFLLSRPRGQAAPRPAGQYAPQQPYGAPQSFAPQQGAPMQQPYAPQPYPSQQPYGQQPGVPPQGVQPGLPPGAPQPPLPAGNDQPGLPPQHPAAVPYVPPARPAQSPGWEGMPVPPQAGAAAPPSVPPAQSPAPAPEAAAEAAGAPSEPEAAGVSDGDEPEAHAPGDSGPQDAVPAGTAPESAAHDEDDDEEDDLADRTMVDRKPDLPRDPDPMPPPQ</sequence>
<protein>
    <submittedName>
        <fullName evidence="3">Uncharacterized protein</fullName>
    </submittedName>
</protein>
<keyword evidence="2" id="KW-1133">Transmembrane helix</keyword>
<feature type="compositionally biased region" description="Pro residues" evidence="1">
    <location>
        <begin position="289"/>
        <end position="300"/>
    </location>
</feature>
<feature type="region of interest" description="Disordered" evidence="1">
    <location>
        <begin position="175"/>
        <end position="383"/>
    </location>
</feature>
<gene>
    <name evidence="3" type="ORF">F8568_026195</name>
</gene>
<dbReference type="Proteomes" id="UP000462055">
    <property type="component" value="Unassembled WGS sequence"/>
</dbReference>
<accession>A0A6I4MDN3</accession>
<evidence type="ECO:0000313" key="4">
    <source>
        <dbReference type="Proteomes" id="UP000462055"/>
    </source>
</evidence>
<feature type="compositionally biased region" description="Acidic residues" evidence="1">
    <location>
        <begin position="351"/>
        <end position="360"/>
    </location>
</feature>
<evidence type="ECO:0000313" key="3">
    <source>
        <dbReference type="EMBL" id="MWA03812.1"/>
    </source>
</evidence>